<dbReference type="Gene3D" id="3.40.930.10">
    <property type="entry name" value="Mannitol-specific EII, Chain A"/>
    <property type="match status" value="1"/>
</dbReference>
<dbReference type="GO" id="GO:0009401">
    <property type="term" value="P:phosphoenolpyruvate-dependent sugar phosphotransferase system"/>
    <property type="evidence" value="ECO:0007669"/>
    <property type="project" value="InterPro"/>
</dbReference>
<dbReference type="Proteomes" id="UP000243207">
    <property type="component" value="Chromosome I"/>
</dbReference>
<sequence length="151" mass="16411">MQIDHILTPERTFAGVQGGSKKRVLEQIGKLIAQHTNLDPDAIYENLIARERLGSTGFGNGIAIPHSRLAGCDRAIGALLQLESKIDFDALDGEPVDLIFVLLVPQQATEQHLQILKMLAEKLDQQSVRESLRAAPDSQSLYQAMIGAGGN</sequence>
<dbReference type="Pfam" id="PF00359">
    <property type="entry name" value="PTS_EIIA_2"/>
    <property type="match status" value="1"/>
</dbReference>
<dbReference type="SUPFAM" id="SSF55804">
    <property type="entry name" value="Phoshotransferase/anion transport protein"/>
    <property type="match status" value="1"/>
</dbReference>
<dbReference type="PANTHER" id="PTHR47738:SF1">
    <property type="entry name" value="NITROGEN REGULATORY PROTEIN"/>
    <property type="match status" value="1"/>
</dbReference>
<dbReference type="PANTHER" id="PTHR47738">
    <property type="entry name" value="PTS SYSTEM FRUCTOSE-LIKE EIIA COMPONENT-RELATED"/>
    <property type="match status" value="1"/>
</dbReference>
<dbReference type="GO" id="GO:0030295">
    <property type="term" value="F:protein kinase activator activity"/>
    <property type="evidence" value="ECO:0007669"/>
    <property type="project" value="TreeGrafter"/>
</dbReference>
<organism evidence="2 3">
    <name type="scientific">Halopseudomonas xinjiangensis</name>
    <dbReference type="NCBI Taxonomy" id="487184"/>
    <lineage>
        <taxon>Bacteria</taxon>
        <taxon>Pseudomonadati</taxon>
        <taxon>Pseudomonadota</taxon>
        <taxon>Gammaproteobacteria</taxon>
        <taxon>Pseudomonadales</taxon>
        <taxon>Pseudomonadaceae</taxon>
        <taxon>Halopseudomonas</taxon>
    </lineage>
</organism>
<dbReference type="EMBL" id="LT629736">
    <property type="protein sequence ID" value="SDS86267.1"/>
    <property type="molecule type" value="Genomic_DNA"/>
</dbReference>
<dbReference type="InterPro" id="IPR016152">
    <property type="entry name" value="PTrfase/Anion_transptr"/>
</dbReference>
<dbReference type="RefSeq" id="WP_093394885.1">
    <property type="nucleotide sequence ID" value="NZ_LT629736.1"/>
</dbReference>
<dbReference type="NCBIfam" id="TIGR01419">
    <property type="entry name" value="nitro_reg_IIA"/>
    <property type="match status" value="1"/>
</dbReference>
<evidence type="ECO:0000259" key="1">
    <source>
        <dbReference type="PROSITE" id="PS51094"/>
    </source>
</evidence>
<protein>
    <submittedName>
        <fullName evidence="2">PTS IIA-like nitrogen-regulatory protein PtsN</fullName>
    </submittedName>
</protein>
<keyword evidence="3" id="KW-1185">Reference proteome</keyword>
<dbReference type="OrthoDB" id="95460at2"/>
<gene>
    <name evidence="2" type="ORF">SAMN05216421_2351</name>
</gene>
<feature type="domain" description="PTS EIIA type-2" evidence="1">
    <location>
        <begin position="5"/>
        <end position="148"/>
    </location>
</feature>
<dbReference type="AlphaFoldDB" id="A0A1H1VN04"/>
<dbReference type="InterPro" id="IPR051541">
    <property type="entry name" value="PTS_SugarTrans_NitroReg"/>
</dbReference>
<evidence type="ECO:0000313" key="3">
    <source>
        <dbReference type="Proteomes" id="UP000243207"/>
    </source>
</evidence>
<dbReference type="STRING" id="487184.SAMN05216421_2351"/>
<dbReference type="PROSITE" id="PS51094">
    <property type="entry name" value="PTS_EIIA_TYPE_2"/>
    <property type="match status" value="1"/>
</dbReference>
<dbReference type="CDD" id="cd00211">
    <property type="entry name" value="PTS_IIA_fru"/>
    <property type="match status" value="1"/>
</dbReference>
<dbReference type="InterPro" id="IPR002178">
    <property type="entry name" value="PTS_EIIA_type-2_dom"/>
</dbReference>
<name>A0A1H1VN04_9GAMM</name>
<evidence type="ECO:0000313" key="2">
    <source>
        <dbReference type="EMBL" id="SDS86267.1"/>
    </source>
</evidence>
<dbReference type="InterPro" id="IPR006320">
    <property type="entry name" value="PTS_Nitro_regul"/>
</dbReference>
<accession>A0A1H1VN04</accession>
<reference evidence="3" key="1">
    <citation type="submission" date="2016-10" db="EMBL/GenBank/DDBJ databases">
        <authorList>
            <person name="Varghese N."/>
            <person name="Submissions S."/>
        </authorList>
    </citation>
    <scope>NUCLEOTIDE SEQUENCE [LARGE SCALE GENOMIC DNA]</scope>
    <source>
        <strain evidence="3">NRRL B-51270</strain>
    </source>
</reference>
<dbReference type="GO" id="GO:0008982">
    <property type="term" value="F:protein-N(PI)-phosphohistidine-sugar phosphotransferase activity"/>
    <property type="evidence" value="ECO:0007669"/>
    <property type="project" value="InterPro"/>
</dbReference>
<proteinExistence type="predicted"/>